<dbReference type="AlphaFoldDB" id="A0A7R8UWU9"/>
<organism evidence="1 2">
    <name type="scientific">Hermetia illucens</name>
    <name type="common">Black soldier fly</name>
    <dbReference type="NCBI Taxonomy" id="343691"/>
    <lineage>
        <taxon>Eukaryota</taxon>
        <taxon>Metazoa</taxon>
        <taxon>Ecdysozoa</taxon>
        <taxon>Arthropoda</taxon>
        <taxon>Hexapoda</taxon>
        <taxon>Insecta</taxon>
        <taxon>Pterygota</taxon>
        <taxon>Neoptera</taxon>
        <taxon>Endopterygota</taxon>
        <taxon>Diptera</taxon>
        <taxon>Brachycera</taxon>
        <taxon>Stratiomyomorpha</taxon>
        <taxon>Stratiomyidae</taxon>
        <taxon>Hermetiinae</taxon>
        <taxon>Hermetia</taxon>
    </lineage>
</organism>
<sequence>MQLKLMDNIGSGVKYASQLFGINTASDIANLVSKAFAPSTQPQKTSTSSSSGNFEAKSNDPTQLFYRILQLFGMDSTKIKAMTLNGMIFIAQMVGNFLTPFKSDELHSVDVPESSGYSDFPNTTRSVREGTPFGWTITDHHRKLPSLMAGAQDNKLLEYLVEPISTMQQSTTDGECIKLLLCKTAPFVWRMQDAVMKSIQGQADEDRQQTDGSPFNILSVWKEYKQHSKFCQRRYSHCNVTSIQGV</sequence>
<reference evidence="1 2" key="1">
    <citation type="submission" date="2020-11" db="EMBL/GenBank/DDBJ databases">
        <authorList>
            <person name="Wallbank WR R."/>
            <person name="Pardo Diaz C."/>
            <person name="Kozak K."/>
            <person name="Martin S."/>
            <person name="Jiggins C."/>
            <person name="Moest M."/>
            <person name="Warren A I."/>
            <person name="Generalovic N T."/>
            <person name="Byers J.R.P. K."/>
            <person name="Montejo-Kovacevich G."/>
            <person name="Yen C E."/>
        </authorList>
    </citation>
    <scope>NUCLEOTIDE SEQUENCE [LARGE SCALE GENOMIC DNA]</scope>
</reference>
<dbReference type="Proteomes" id="UP000594454">
    <property type="component" value="Chromosome 4"/>
</dbReference>
<gene>
    <name evidence="1" type="ORF">HERILL_LOCUS11060</name>
</gene>
<accession>A0A7R8UWU9</accession>
<dbReference type="OrthoDB" id="6575720at2759"/>
<keyword evidence="2" id="KW-1185">Reference proteome</keyword>
<evidence type="ECO:0000313" key="2">
    <source>
        <dbReference type="Proteomes" id="UP000594454"/>
    </source>
</evidence>
<evidence type="ECO:0000313" key="1">
    <source>
        <dbReference type="EMBL" id="CAD7088437.1"/>
    </source>
</evidence>
<protein>
    <submittedName>
        <fullName evidence="1">Uncharacterized protein</fullName>
    </submittedName>
</protein>
<proteinExistence type="predicted"/>
<dbReference type="EMBL" id="LR899012">
    <property type="protein sequence ID" value="CAD7088437.1"/>
    <property type="molecule type" value="Genomic_DNA"/>
</dbReference>
<dbReference type="InParanoid" id="A0A7R8UWU9"/>
<name>A0A7R8UWU9_HERIL</name>